<name>A0A833M3Z4_9LEPT</name>
<organism evidence="2 3">
    <name type="scientific">Leptonema illini</name>
    <dbReference type="NCBI Taxonomy" id="183"/>
    <lineage>
        <taxon>Bacteria</taxon>
        <taxon>Pseudomonadati</taxon>
        <taxon>Spirochaetota</taxon>
        <taxon>Spirochaetia</taxon>
        <taxon>Leptospirales</taxon>
        <taxon>Leptospiraceae</taxon>
        <taxon>Leptonema</taxon>
    </lineage>
</organism>
<dbReference type="AlphaFoldDB" id="A0A833M3Z4"/>
<evidence type="ECO:0000313" key="3">
    <source>
        <dbReference type="Proteomes" id="UP000460298"/>
    </source>
</evidence>
<gene>
    <name evidence="2" type="ORF">F9K24_01845</name>
</gene>
<dbReference type="Proteomes" id="UP000460298">
    <property type="component" value="Unassembled WGS sequence"/>
</dbReference>
<proteinExistence type="predicted"/>
<accession>A0A833M3Z4</accession>
<keyword evidence="1" id="KW-0812">Transmembrane</keyword>
<evidence type="ECO:0000256" key="1">
    <source>
        <dbReference type="SAM" id="Phobius"/>
    </source>
</evidence>
<keyword evidence="1" id="KW-0472">Membrane</keyword>
<sequence length="221" mass="25195">MRIRISIAILMTFTAAVEAEPSLNRQEARAAFIEECDMSIRIGEELQPVEIQPDSFLGFNQKSKVFIAVLCQPNPLRTFRAPAERMQSDDVATIRLAVEERDRIEMLEFHSIRYRRQNHPLRRMNSMNLFFATRDRNYYITAYPDPAVVRQQTQEETAAMDAGLDALIKLTARSILLQQGANPAITEEQYRTRLIAVGAAIVIAAAAMAATFLYRRRKSTQ</sequence>
<evidence type="ECO:0000313" key="2">
    <source>
        <dbReference type="EMBL" id="KAB2935496.1"/>
    </source>
</evidence>
<feature type="transmembrane region" description="Helical" evidence="1">
    <location>
        <begin position="194"/>
        <end position="214"/>
    </location>
</feature>
<keyword evidence="1" id="KW-1133">Transmembrane helix</keyword>
<reference evidence="2 3" key="1">
    <citation type="submission" date="2019-10" db="EMBL/GenBank/DDBJ databases">
        <title>Extracellular Electron Transfer in a Candidatus Methanoperedens spp. Enrichment Culture.</title>
        <authorList>
            <person name="Berger S."/>
            <person name="Rangel Shaw D."/>
            <person name="Berben T."/>
            <person name="In 'T Zandt M."/>
            <person name="Frank J."/>
            <person name="Reimann J."/>
            <person name="Jetten M.S.M."/>
            <person name="Welte C.U."/>
        </authorList>
    </citation>
    <scope>NUCLEOTIDE SEQUENCE [LARGE SCALE GENOMIC DNA]</scope>
    <source>
        <strain evidence="2">SB12</strain>
    </source>
</reference>
<protein>
    <submittedName>
        <fullName evidence="2">Uncharacterized protein</fullName>
    </submittedName>
</protein>
<comment type="caution">
    <text evidence="2">The sequence shown here is derived from an EMBL/GenBank/DDBJ whole genome shotgun (WGS) entry which is preliminary data.</text>
</comment>
<dbReference type="EMBL" id="WBUI01000001">
    <property type="protein sequence ID" value="KAB2935496.1"/>
    <property type="molecule type" value="Genomic_DNA"/>
</dbReference>